<proteinExistence type="inferred from homology"/>
<keyword evidence="6 8" id="KW-0456">Lyase</keyword>
<keyword evidence="5" id="KW-0411">Iron-sulfur</keyword>
<dbReference type="RefSeq" id="WP_111739766.1">
    <property type="nucleotide sequence ID" value="NZ_LR698987.1"/>
</dbReference>
<evidence type="ECO:0000256" key="6">
    <source>
        <dbReference type="ARBA" id="ARBA00023239"/>
    </source>
</evidence>
<evidence type="ECO:0000256" key="5">
    <source>
        <dbReference type="ARBA" id="ARBA00023014"/>
    </source>
</evidence>
<dbReference type="EMBL" id="LS483470">
    <property type="protein sequence ID" value="SQI38582.1"/>
    <property type="molecule type" value="Genomic_DNA"/>
</dbReference>
<accession>A0A2X4UV82</accession>
<dbReference type="Proteomes" id="UP000249005">
    <property type="component" value="Chromosome 1"/>
</dbReference>
<dbReference type="InterPro" id="IPR004646">
    <property type="entry name" value="Fe-S_hydro-lyase_TtdA-typ_cat"/>
</dbReference>
<dbReference type="AlphaFoldDB" id="A0A2X4UV82"/>
<evidence type="ECO:0000256" key="3">
    <source>
        <dbReference type="ARBA" id="ARBA00022723"/>
    </source>
</evidence>
<evidence type="ECO:0000313" key="9">
    <source>
        <dbReference type="Proteomes" id="UP000249005"/>
    </source>
</evidence>
<sequence length="297" mass="32458">MRELGITYEEVYDLLHHACTTISPDVLHLMKNAARDETHEEARVFLETMIENVAQATKLDKPVCQSPGYPTVWISFGQAFNMDPLLSYLPRALTEATKAGLIRPSIVHPLTRHNPGDSTGKGVPNVELRHVPGQEYVEIILSAKGCGAELGNVSKILTPATLGKNYEGLKRLVLDTVINAGGFPCPPSAIGIGLGGQMDVSAKLSREAISTRNWLDHNPDPLLDQLETELLEDINKLGIGPAGIGGKTTTLAVKMAYAATHTAICPVTINFHCWVARRFGVRIYPDGRREMLFQVEE</sequence>
<evidence type="ECO:0000259" key="7">
    <source>
        <dbReference type="Pfam" id="PF05681"/>
    </source>
</evidence>
<evidence type="ECO:0000256" key="2">
    <source>
        <dbReference type="ARBA" id="ARBA00022485"/>
    </source>
</evidence>
<evidence type="ECO:0000256" key="4">
    <source>
        <dbReference type="ARBA" id="ARBA00023004"/>
    </source>
</evidence>
<gene>
    <name evidence="8" type="primary">ttdA_1</name>
    <name evidence="8" type="ORF">NCTC12151_01211</name>
</gene>
<keyword evidence="3" id="KW-0479">Metal-binding</keyword>
<evidence type="ECO:0000256" key="1">
    <source>
        <dbReference type="ARBA" id="ARBA00008876"/>
    </source>
</evidence>
<keyword evidence="2" id="KW-0004">4Fe-4S</keyword>
<dbReference type="PANTHER" id="PTHR30389">
    <property type="entry name" value="FUMARATE HYDRATASE-RELATED"/>
    <property type="match status" value="1"/>
</dbReference>
<keyword evidence="4" id="KW-0408">Iron</keyword>
<reference evidence="8 9" key="1">
    <citation type="submission" date="2018-06" db="EMBL/GenBank/DDBJ databases">
        <authorList>
            <consortium name="Pathogen Informatics"/>
            <person name="Doyle S."/>
        </authorList>
    </citation>
    <scope>NUCLEOTIDE SEQUENCE [LARGE SCALE GENOMIC DNA]</scope>
    <source>
        <strain evidence="8 9">NCTC12151</strain>
    </source>
</reference>
<dbReference type="Pfam" id="PF05681">
    <property type="entry name" value="Fumerase"/>
    <property type="match status" value="1"/>
</dbReference>
<dbReference type="GO" id="GO:0046872">
    <property type="term" value="F:metal ion binding"/>
    <property type="evidence" value="ECO:0007669"/>
    <property type="project" value="UniProtKB-KW"/>
</dbReference>
<keyword evidence="9" id="KW-1185">Reference proteome</keyword>
<dbReference type="GO" id="GO:0051539">
    <property type="term" value="F:4 iron, 4 sulfur cluster binding"/>
    <property type="evidence" value="ECO:0007669"/>
    <property type="project" value="UniProtKB-KW"/>
</dbReference>
<dbReference type="InterPro" id="IPR051208">
    <property type="entry name" value="Class-I_Fumarase/Tartrate_DH"/>
</dbReference>
<evidence type="ECO:0000313" key="8">
    <source>
        <dbReference type="EMBL" id="SQI38582.1"/>
    </source>
</evidence>
<name>A0A2X4UV82_9GAMM</name>
<dbReference type="PANTHER" id="PTHR30389:SF17">
    <property type="entry name" value="L(+)-TARTRATE DEHYDRATASE SUBUNIT ALPHA-RELATED"/>
    <property type="match status" value="1"/>
</dbReference>
<dbReference type="KEGG" id="lri:NCTC12151_01211"/>
<organism evidence="8 9">
    <name type="scientific">Leminorella richardii</name>
    <dbReference type="NCBI Taxonomy" id="158841"/>
    <lineage>
        <taxon>Bacteria</taxon>
        <taxon>Pseudomonadati</taxon>
        <taxon>Pseudomonadota</taxon>
        <taxon>Gammaproteobacteria</taxon>
        <taxon>Enterobacterales</taxon>
        <taxon>Budviciaceae</taxon>
        <taxon>Leminorella</taxon>
    </lineage>
</organism>
<protein>
    <submittedName>
        <fullName evidence="8">L(+)-tartrate dehydratase subunit alpha</fullName>
        <ecNumber evidence="8">4.2.1.32</ecNumber>
    </submittedName>
</protein>
<dbReference type="OrthoDB" id="9798978at2"/>
<comment type="similarity">
    <text evidence="1">Belongs to the class-I fumarase family.</text>
</comment>
<dbReference type="EC" id="4.2.1.32" evidence="8"/>
<dbReference type="GO" id="GO:0008730">
    <property type="term" value="F:L(+)-tartrate dehydratase activity"/>
    <property type="evidence" value="ECO:0007669"/>
    <property type="project" value="UniProtKB-EC"/>
</dbReference>
<dbReference type="NCBIfam" id="TIGR00722">
    <property type="entry name" value="ttdA_fumA_fumB"/>
    <property type="match status" value="1"/>
</dbReference>
<feature type="domain" description="Fe-S hydro-lyase tartrate dehydratase alpha-type catalytic" evidence="7">
    <location>
        <begin position="9"/>
        <end position="280"/>
    </location>
</feature>